<protein>
    <recommendedName>
        <fullName evidence="7">EamA domain-containing protein</fullName>
    </recommendedName>
</protein>
<keyword evidence="2 6" id="KW-0812">Transmembrane</keyword>
<dbReference type="PANTHER" id="PTHR22911:SF6">
    <property type="entry name" value="SOLUTE CARRIER FAMILY 35 MEMBER G1"/>
    <property type="match status" value="1"/>
</dbReference>
<feature type="transmembrane region" description="Helical" evidence="6">
    <location>
        <begin position="356"/>
        <end position="378"/>
    </location>
</feature>
<feature type="transmembrane region" description="Helical" evidence="6">
    <location>
        <begin position="317"/>
        <end position="336"/>
    </location>
</feature>
<evidence type="ECO:0000313" key="8">
    <source>
        <dbReference type="EMBL" id="PMD44063.1"/>
    </source>
</evidence>
<evidence type="ECO:0000259" key="7">
    <source>
        <dbReference type="Pfam" id="PF00892"/>
    </source>
</evidence>
<gene>
    <name evidence="8" type="ORF">L207DRAFT_453443</name>
</gene>
<feature type="transmembrane region" description="Helical" evidence="6">
    <location>
        <begin position="285"/>
        <end position="305"/>
    </location>
</feature>
<keyword evidence="3 6" id="KW-1133">Transmembrane helix</keyword>
<evidence type="ECO:0000256" key="5">
    <source>
        <dbReference type="SAM" id="MobiDB-lite"/>
    </source>
</evidence>
<dbReference type="SUPFAM" id="SSF103481">
    <property type="entry name" value="Multidrug resistance efflux transporter EmrE"/>
    <property type="match status" value="2"/>
</dbReference>
<feature type="transmembrane region" description="Helical" evidence="6">
    <location>
        <begin position="141"/>
        <end position="159"/>
    </location>
</feature>
<dbReference type="PANTHER" id="PTHR22911">
    <property type="entry name" value="ACYL-MALONYL CONDENSING ENZYME-RELATED"/>
    <property type="match status" value="1"/>
</dbReference>
<feature type="transmembrane region" description="Helical" evidence="6">
    <location>
        <begin position="108"/>
        <end position="129"/>
    </location>
</feature>
<organism evidence="8 9">
    <name type="scientific">Hyaloscypha variabilis (strain UAMH 11265 / GT02V1 / F)</name>
    <name type="common">Meliniomyces variabilis</name>
    <dbReference type="NCBI Taxonomy" id="1149755"/>
    <lineage>
        <taxon>Eukaryota</taxon>
        <taxon>Fungi</taxon>
        <taxon>Dikarya</taxon>
        <taxon>Ascomycota</taxon>
        <taxon>Pezizomycotina</taxon>
        <taxon>Leotiomycetes</taxon>
        <taxon>Helotiales</taxon>
        <taxon>Hyaloscyphaceae</taxon>
        <taxon>Hyaloscypha</taxon>
        <taxon>Hyaloscypha variabilis</taxon>
    </lineage>
</organism>
<evidence type="ECO:0000256" key="2">
    <source>
        <dbReference type="ARBA" id="ARBA00022692"/>
    </source>
</evidence>
<dbReference type="InterPro" id="IPR037185">
    <property type="entry name" value="EmrE-like"/>
</dbReference>
<dbReference type="OrthoDB" id="306876at2759"/>
<evidence type="ECO:0000256" key="3">
    <source>
        <dbReference type="ARBA" id="ARBA00022989"/>
    </source>
</evidence>
<feature type="region of interest" description="Disordered" evidence="5">
    <location>
        <begin position="464"/>
        <end position="510"/>
    </location>
</feature>
<evidence type="ECO:0000313" key="9">
    <source>
        <dbReference type="Proteomes" id="UP000235786"/>
    </source>
</evidence>
<evidence type="ECO:0000256" key="4">
    <source>
        <dbReference type="ARBA" id="ARBA00023136"/>
    </source>
</evidence>
<dbReference type="STRING" id="1149755.A0A2J6RZX0"/>
<comment type="subcellular location">
    <subcellularLocation>
        <location evidence="1">Membrane</location>
        <topology evidence="1">Multi-pass membrane protein</topology>
    </subcellularLocation>
</comment>
<proteinExistence type="predicted"/>
<dbReference type="Pfam" id="PF00892">
    <property type="entry name" value="EamA"/>
    <property type="match status" value="1"/>
</dbReference>
<dbReference type="Proteomes" id="UP000235786">
    <property type="component" value="Unassembled WGS sequence"/>
</dbReference>
<accession>A0A2J6RZX0</accession>
<feature type="transmembrane region" description="Helical" evidence="6">
    <location>
        <begin position="171"/>
        <end position="191"/>
    </location>
</feature>
<reference evidence="8 9" key="1">
    <citation type="submission" date="2016-04" db="EMBL/GenBank/DDBJ databases">
        <title>A degradative enzymes factory behind the ericoid mycorrhizal symbiosis.</title>
        <authorList>
            <consortium name="DOE Joint Genome Institute"/>
            <person name="Martino E."/>
            <person name="Morin E."/>
            <person name="Grelet G."/>
            <person name="Kuo A."/>
            <person name="Kohler A."/>
            <person name="Daghino S."/>
            <person name="Barry K."/>
            <person name="Choi C."/>
            <person name="Cichocki N."/>
            <person name="Clum A."/>
            <person name="Copeland A."/>
            <person name="Hainaut M."/>
            <person name="Haridas S."/>
            <person name="Labutti K."/>
            <person name="Lindquist E."/>
            <person name="Lipzen A."/>
            <person name="Khouja H.-R."/>
            <person name="Murat C."/>
            <person name="Ohm R."/>
            <person name="Olson A."/>
            <person name="Spatafora J."/>
            <person name="Veneault-Fourrey C."/>
            <person name="Henrissat B."/>
            <person name="Grigoriev I."/>
            <person name="Martin F."/>
            <person name="Perotto S."/>
        </authorList>
    </citation>
    <scope>NUCLEOTIDE SEQUENCE [LARGE SCALE GENOMIC DNA]</scope>
    <source>
        <strain evidence="8 9">F</strain>
    </source>
</reference>
<dbReference type="EMBL" id="KZ613941">
    <property type="protein sequence ID" value="PMD44063.1"/>
    <property type="molecule type" value="Genomic_DNA"/>
</dbReference>
<name>A0A2J6RZX0_HYAVF</name>
<keyword evidence="9" id="KW-1185">Reference proteome</keyword>
<feature type="compositionally biased region" description="Acidic residues" evidence="5">
    <location>
        <begin position="466"/>
        <end position="475"/>
    </location>
</feature>
<keyword evidence="4 6" id="KW-0472">Membrane</keyword>
<sequence>MSTYTPLPQTPPSKHTFDFDEAEEPLHDIPSNLDLALNGGTNRTFLSPNPSKAGDTSLLDPESFRRLSISTISSLGRARSVSPYPYPIRHSPTTWKQSIKNFYNQNQGLFYVTFSQLFGASMNVAARLLELEGDGMRPIQLLFVRQGLTSILCTVYMWWAHVPDYPLGVKGLRKLLVARACTGFFGIYGMYYSLQYLPIADAVVITFLAPSVASYGCYLFLREPFPRSAQYASLISLLGVVLIARPTSFFTQPDPTPSLPSNTTITTEAASYDSSFPVPTSAQRLSAVAVAMVGVLGGAGALTAIRWIGNQAHPLISVNYFSILCTVISGLVLSLSKPLHLSDSLTFVLPNGSRQWFLILFLGTCGFIMQYLLTKGLAIGGRGNGARATNMLYTNMLFALALDKVVFGLSPGWWSLGGSGLILGSAVFVAVKKGQAGETNVRGRARDEEASGVGGEEMAMLVGEVDFGDEGEGEEQAGGVDHRAESQGVEPDVEVELRDFPPRGHSSSQA</sequence>
<evidence type="ECO:0000256" key="1">
    <source>
        <dbReference type="ARBA" id="ARBA00004141"/>
    </source>
</evidence>
<evidence type="ECO:0000256" key="6">
    <source>
        <dbReference type="SAM" id="Phobius"/>
    </source>
</evidence>
<feature type="domain" description="EamA" evidence="7">
    <location>
        <begin position="108"/>
        <end position="244"/>
    </location>
</feature>
<dbReference type="InterPro" id="IPR000620">
    <property type="entry name" value="EamA_dom"/>
</dbReference>
<feature type="transmembrane region" description="Helical" evidence="6">
    <location>
        <begin position="197"/>
        <end position="221"/>
    </location>
</feature>
<feature type="transmembrane region" description="Helical" evidence="6">
    <location>
        <begin position="390"/>
        <end position="407"/>
    </location>
</feature>
<dbReference type="AlphaFoldDB" id="A0A2J6RZX0"/>
<dbReference type="GO" id="GO:0016020">
    <property type="term" value="C:membrane"/>
    <property type="evidence" value="ECO:0007669"/>
    <property type="project" value="UniProtKB-SubCell"/>
</dbReference>
<feature type="transmembrane region" description="Helical" evidence="6">
    <location>
        <begin position="233"/>
        <end position="251"/>
    </location>
</feature>